<dbReference type="Proteomes" id="UP001147700">
    <property type="component" value="Unassembled WGS sequence"/>
</dbReference>
<evidence type="ECO:0000313" key="6">
    <source>
        <dbReference type="EMBL" id="MDA0136027.1"/>
    </source>
</evidence>
<dbReference type="SUPFAM" id="SSF52540">
    <property type="entry name" value="P-loop containing nucleoside triphosphate hydrolases"/>
    <property type="match status" value="1"/>
</dbReference>
<evidence type="ECO:0000256" key="4">
    <source>
        <dbReference type="ARBA" id="ARBA00022840"/>
    </source>
</evidence>
<evidence type="ECO:0000256" key="2">
    <source>
        <dbReference type="ARBA" id="ARBA00022448"/>
    </source>
</evidence>
<dbReference type="PROSITE" id="PS50893">
    <property type="entry name" value="ABC_TRANSPORTER_2"/>
    <property type="match status" value="1"/>
</dbReference>
<keyword evidence="3" id="KW-0547">Nucleotide-binding</keyword>
<keyword evidence="7" id="KW-1185">Reference proteome</keyword>
<protein>
    <submittedName>
        <fullName evidence="6">ABC transporter ATP-binding protein</fullName>
    </submittedName>
</protein>
<dbReference type="RefSeq" id="WP_202954688.1">
    <property type="nucleotide sequence ID" value="NZ_JAPCID010000001.1"/>
</dbReference>
<dbReference type="EMBL" id="JAPCID010000001">
    <property type="protein sequence ID" value="MDA0136027.1"/>
    <property type="molecule type" value="Genomic_DNA"/>
</dbReference>
<comment type="similarity">
    <text evidence="1">Belongs to the ABC transporter superfamily.</text>
</comment>
<feature type="domain" description="ABC transporter" evidence="5">
    <location>
        <begin position="4"/>
        <end position="217"/>
    </location>
</feature>
<gene>
    <name evidence="6" type="ORF">OJ962_00845</name>
</gene>
<accession>A0ABT4RBX0</accession>
<dbReference type="Gene3D" id="3.40.50.300">
    <property type="entry name" value="P-loop containing nucleotide triphosphate hydrolases"/>
    <property type="match status" value="1"/>
</dbReference>
<comment type="caution">
    <text evidence="6">The sequence shown here is derived from an EMBL/GenBank/DDBJ whole genome shotgun (WGS) entry which is preliminary data.</text>
</comment>
<evidence type="ECO:0000313" key="7">
    <source>
        <dbReference type="Proteomes" id="UP001147700"/>
    </source>
</evidence>
<proteinExistence type="inferred from homology"/>
<dbReference type="PANTHER" id="PTHR43335">
    <property type="entry name" value="ABC TRANSPORTER, ATP-BINDING PROTEIN"/>
    <property type="match status" value="1"/>
</dbReference>
<dbReference type="GO" id="GO:0005524">
    <property type="term" value="F:ATP binding"/>
    <property type="evidence" value="ECO:0007669"/>
    <property type="project" value="UniProtKB-KW"/>
</dbReference>
<organism evidence="6 7">
    <name type="scientific">Solirubrobacter deserti</name>
    <dbReference type="NCBI Taxonomy" id="2282478"/>
    <lineage>
        <taxon>Bacteria</taxon>
        <taxon>Bacillati</taxon>
        <taxon>Actinomycetota</taxon>
        <taxon>Thermoleophilia</taxon>
        <taxon>Solirubrobacterales</taxon>
        <taxon>Solirubrobacteraceae</taxon>
        <taxon>Solirubrobacter</taxon>
    </lineage>
</organism>
<dbReference type="SMART" id="SM00382">
    <property type="entry name" value="AAA"/>
    <property type="match status" value="1"/>
</dbReference>
<keyword evidence="2" id="KW-0813">Transport</keyword>
<name>A0ABT4RBX0_9ACTN</name>
<dbReference type="InterPro" id="IPR003593">
    <property type="entry name" value="AAA+_ATPase"/>
</dbReference>
<dbReference type="Pfam" id="PF00005">
    <property type="entry name" value="ABC_tran"/>
    <property type="match status" value="1"/>
</dbReference>
<keyword evidence="4 6" id="KW-0067">ATP-binding</keyword>
<sequence length="217" mass="23198">MRAIELADLGRAYGERVALAGVTLTVQEGETLAVFGANGAGKTTLLRILATLLRPHHGSAKVLGHELPREGWAVRGKIGFLGHDPLLYRDLTARENLQFHARLHGVRFERVDAVLDAVGMSARADDPVHTFSRGMLQRTAVARAVLHEPQLLLLDEPLAGLDPGAAALIDPLIGGGTRVVISHDPTFRGDLALGLRGGKVAFCERGATVDDVRALYA</sequence>
<evidence type="ECO:0000259" key="5">
    <source>
        <dbReference type="PROSITE" id="PS50893"/>
    </source>
</evidence>
<dbReference type="InterPro" id="IPR027417">
    <property type="entry name" value="P-loop_NTPase"/>
</dbReference>
<reference evidence="6" key="1">
    <citation type="submission" date="2022-10" db="EMBL/GenBank/DDBJ databases">
        <title>The WGS of Solirubrobacter sp. CPCC 204708.</title>
        <authorList>
            <person name="Jiang Z."/>
        </authorList>
    </citation>
    <scope>NUCLEOTIDE SEQUENCE</scope>
    <source>
        <strain evidence="6">CPCC 204708</strain>
    </source>
</reference>
<dbReference type="InterPro" id="IPR003439">
    <property type="entry name" value="ABC_transporter-like_ATP-bd"/>
</dbReference>
<evidence type="ECO:0000256" key="1">
    <source>
        <dbReference type="ARBA" id="ARBA00005417"/>
    </source>
</evidence>
<evidence type="ECO:0000256" key="3">
    <source>
        <dbReference type="ARBA" id="ARBA00022741"/>
    </source>
</evidence>